<proteinExistence type="predicted"/>
<dbReference type="GO" id="GO:0003677">
    <property type="term" value="F:DNA binding"/>
    <property type="evidence" value="ECO:0007669"/>
    <property type="project" value="UniProtKB-KW"/>
</dbReference>
<feature type="region of interest" description="Disordered" evidence="1">
    <location>
        <begin position="28"/>
        <end position="49"/>
    </location>
</feature>
<reference evidence="3" key="1">
    <citation type="submission" date="2025-08" db="UniProtKB">
        <authorList>
            <consortium name="RefSeq"/>
        </authorList>
    </citation>
    <scope>IDENTIFICATION</scope>
</reference>
<name>A0A8M8UPB7_SESIN</name>
<feature type="compositionally biased region" description="Basic and acidic residues" evidence="1">
    <location>
        <begin position="272"/>
        <end position="281"/>
    </location>
</feature>
<dbReference type="PANTHER" id="PTHR35698:SF2">
    <property type="entry name" value="DNA-BINDING PROTEIN RHL1"/>
    <property type="match status" value="1"/>
</dbReference>
<feature type="region of interest" description="Disordered" evidence="1">
    <location>
        <begin position="189"/>
        <end position="282"/>
    </location>
</feature>
<sequence length="331" mass="36514">MGRGGKKEGTAADPEGEERVRLKKLAFSTNILSQTPPKLGPSPSLPPSKTVIKHHGKDILRKSQRKNRYLFSFPGLLGPISGGKIGDLKDLGTKNPILYLDFPQIVFSDAWWIGTKDENPEESRLQFPKELNLEKQVEYDFKGGAGATQDSKLGSGKFATKCLEQESPEVCLDNNFADSPNDYKELAEVTPTRQSARTAGRTFNFAEASSGDDFVGDGDETPEEENEKVDSETRKTYTSTETKISSRLVFEIDNEANAREDPGSGQNKRTGKTKDSCDNDHTSLVQTTLSSLFKKVEEKKAKKEVNQKISTSEASKLAKGGKKRKERESGQ</sequence>
<protein>
    <submittedName>
        <fullName evidence="3">DNA-binding protein RHL1 isoform X3</fullName>
    </submittedName>
</protein>
<evidence type="ECO:0000313" key="2">
    <source>
        <dbReference type="Proteomes" id="UP000504604"/>
    </source>
</evidence>
<feature type="region of interest" description="Disordered" evidence="1">
    <location>
        <begin position="298"/>
        <end position="331"/>
    </location>
</feature>
<dbReference type="AlphaFoldDB" id="A0A8M8UPB7"/>
<feature type="compositionally biased region" description="Polar residues" evidence="1">
    <location>
        <begin position="236"/>
        <end position="245"/>
    </location>
</feature>
<dbReference type="GeneID" id="105157358"/>
<accession>A0A8M8UPB7</accession>
<keyword evidence="3" id="KW-0238">DNA-binding</keyword>
<feature type="compositionally biased region" description="Acidic residues" evidence="1">
    <location>
        <begin position="214"/>
        <end position="227"/>
    </location>
</feature>
<keyword evidence="2" id="KW-1185">Reference proteome</keyword>
<evidence type="ECO:0000313" key="3">
    <source>
        <dbReference type="RefSeq" id="XP_020548718.1"/>
    </source>
</evidence>
<organism evidence="2 3">
    <name type="scientific">Sesamum indicum</name>
    <name type="common">Oriental sesame</name>
    <name type="synonym">Sesamum orientale</name>
    <dbReference type="NCBI Taxonomy" id="4182"/>
    <lineage>
        <taxon>Eukaryota</taxon>
        <taxon>Viridiplantae</taxon>
        <taxon>Streptophyta</taxon>
        <taxon>Embryophyta</taxon>
        <taxon>Tracheophyta</taxon>
        <taxon>Spermatophyta</taxon>
        <taxon>Magnoliopsida</taxon>
        <taxon>eudicotyledons</taxon>
        <taxon>Gunneridae</taxon>
        <taxon>Pentapetalae</taxon>
        <taxon>asterids</taxon>
        <taxon>lamiids</taxon>
        <taxon>Lamiales</taxon>
        <taxon>Pedaliaceae</taxon>
        <taxon>Sesamum</taxon>
    </lineage>
</organism>
<gene>
    <name evidence="3" type="primary">LOC105157358</name>
</gene>
<dbReference type="PANTHER" id="PTHR35698">
    <property type="entry name" value="DNA-BINDING PROTEIN RHL1"/>
    <property type="match status" value="1"/>
</dbReference>
<evidence type="ECO:0000256" key="1">
    <source>
        <dbReference type="SAM" id="MobiDB-lite"/>
    </source>
</evidence>
<dbReference type="InterPro" id="IPR038859">
    <property type="entry name" value="RHL1"/>
</dbReference>
<dbReference type="GO" id="GO:0042023">
    <property type="term" value="P:DNA endoreduplication"/>
    <property type="evidence" value="ECO:0007669"/>
    <property type="project" value="InterPro"/>
</dbReference>
<dbReference type="RefSeq" id="XP_020548718.1">
    <property type="nucleotide sequence ID" value="XM_020693059.1"/>
</dbReference>
<dbReference type="Proteomes" id="UP000504604">
    <property type="component" value="Linkage group LG3"/>
</dbReference>